<organism evidence="2 3">
    <name type="scientific">Emticicia soli</name>
    <dbReference type="NCBI Taxonomy" id="2027878"/>
    <lineage>
        <taxon>Bacteria</taxon>
        <taxon>Pseudomonadati</taxon>
        <taxon>Bacteroidota</taxon>
        <taxon>Cytophagia</taxon>
        <taxon>Cytophagales</taxon>
        <taxon>Leadbetterellaceae</taxon>
        <taxon>Emticicia</taxon>
    </lineage>
</organism>
<dbReference type="InterPro" id="IPR036767">
    <property type="entry name" value="ApaG_sf"/>
</dbReference>
<gene>
    <name evidence="2" type="primary">apaG</name>
    <name evidence="2" type="ORF">ACFSR2_13455</name>
</gene>
<accession>A0ABW5J9P3</accession>
<dbReference type="Proteomes" id="UP001597510">
    <property type="component" value="Unassembled WGS sequence"/>
</dbReference>
<reference evidence="3" key="1">
    <citation type="journal article" date="2019" name="Int. J. Syst. Evol. Microbiol.">
        <title>The Global Catalogue of Microorganisms (GCM) 10K type strain sequencing project: providing services to taxonomists for standard genome sequencing and annotation.</title>
        <authorList>
            <consortium name="The Broad Institute Genomics Platform"/>
            <consortium name="The Broad Institute Genome Sequencing Center for Infectious Disease"/>
            <person name="Wu L."/>
            <person name="Ma J."/>
        </authorList>
    </citation>
    <scope>NUCLEOTIDE SEQUENCE [LARGE SCALE GENOMIC DNA]</scope>
    <source>
        <strain evidence="3">KCTC 52344</strain>
    </source>
</reference>
<dbReference type="PANTHER" id="PTHR47191">
    <property type="entry name" value="OS05G0170800 PROTEIN"/>
    <property type="match status" value="1"/>
</dbReference>
<keyword evidence="3" id="KW-1185">Reference proteome</keyword>
<evidence type="ECO:0000313" key="2">
    <source>
        <dbReference type="EMBL" id="MFD2521899.1"/>
    </source>
</evidence>
<dbReference type="NCBIfam" id="NF003967">
    <property type="entry name" value="PRK05461.1"/>
    <property type="match status" value="1"/>
</dbReference>
<dbReference type="PROSITE" id="PS51087">
    <property type="entry name" value="APAG"/>
    <property type="match status" value="1"/>
</dbReference>
<dbReference type="EMBL" id="JBHULC010000011">
    <property type="protein sequence ID" value="MFD2521899.1"/>
    <property type="molecule type" value="Genomic_DNA"/>
</dbReference>
<dbReference type="RefSeq" id="WP_340236174.1">
    <property type="nucleotide sequence ID" value="NZ_JBBEWC010000005.1"/>
</dbReference>
<dbReference type="SUPFAM" id="SSF110069">
    <property type="entry name" value="ApaG-like"/>
    <property type="match status" value="1"/>
</dbReference>
<dbReference type="Pfam" id="PF04379">
    <property type="entry name" value="DUF525"/>
    <property type="match status" value="1"/>
</dbReference>
<evidence type="ECO:0000313" key="3">
    <source>
        <dbReference type="Proteomes" id="UP001597510"/>
    </source>
</evidence>
<dbReference type="Gene3D" id="2.60.40.1470">
    <property type="entry name" value="ApaG domain"/>
    <property type="match status" value="1"/>
</dbReference>
<evidence type="ECO:0000259" key="1">
    <source>
        <dbReference type="PROSITE" id="PS51087"/>
    </source>
</evidence>
<feature type="domain" description="ApaG" evidence="1">
    <location>
        <begin position="5"/>
        <end position="130"/>
    </location>
</feature>
<dbReference type="PANTHER" id="PTHR47191:SF2">
    <property type="entry name" value="OS05G0170800 PROTEIN"/>
    <property type="match status" value="1"/>
</dbReference>
<dbReference type="InterPro" id="IPR007474">
    <property type="entry name" value="ApaG_domain"/>
</dbReference>
<protein>
    <submittedName>
        <fullName evidence="2">Co2+/Mg2+ efflux protein ApaG</fullName>
    </submittedName>
</protein>
<name>A0ABW5J9P3_9BACT</name>
<comment type="caution">
    <text evidence="2">The sequence shown here is derived from an EMBL/GenBank/DDBJ whole genome shotgun (WGS) entry which is preliminary data.</text>
</comment>
<sequence length="130" mass="14713">MTTITASTEGVKVSVITEYQPEYSSPYQSHFVFSYRIRIENNSNSTLQLQRRKWIIFDSNATVREIEGEGVVGLTPVLEPGESHEYISGCSLKSSIGKMTGSYVMERLVDGRKFRVLIPEFSLIAPFRLN</sequence>
<proteinExistence type="predicted"/>
<dbReference type="InterPro" id="IPR050718">
    <property type="entry name" value="ApaG-like"/>
</dbReference>